<dbReference type="EMBL" id="BAAANT010000006">
    <property type="protein sequence ID" value="GAA2136069.1"/>
    <property type="molecule type" value="Genomic_DNA"/>
</dbReference>
<evidence type="ECO:0000313" key="2">
    <source>
        <dbReference type="Proteomes" id="UP001422759"/>
    </source>
</evidence>
<evidence type="ECO:0000313" key="1">
    <source>
        <dbReference type="EMBL" id="GAA2136069.1"/>
    </source>
</evidence>
<proteinExistence type="predicted"/>
<dbReference type="RefSeq" id="WP_344462118.1">
    <property type="nucleotide sequence ID" value="NZ_BAAANT010000006.1"/>
</dbReference>
<name>A0ABP5KU89_9ACTN</name>
<sequence>MTVPQNPLTVVKLLWCGQGQLGLVEIYNDGIEKKDADFLALINCGGETKYAQESLDYITAKVEARHRKLLNLVVFTAMDEGSTNLLDELAGRLTPLDARMTACFVTGSDWEGKGPEAVKGFVGSLNFSLDSVEFAGARQSDYLGTGTAPTWIAEHNGTYVRILATDDGPTVMTTVLVVENGIFCVVLPGRLSLSMMRAISAIPELKTRLPGNRALLLPNRSALESLVTDYRMDPTGGNADRMKVVEDFAAAVSPTGICVSAGVSSGSPVAQVLEKFTADLAEGVEHTYVCYDLPDAANIFGEWQTRTTTKAIRTTLRTYGAQQQTTFGQIRISSRLRSVLTDSEQ</sequence>
<keyword evidence="2" id="KW-1185">Reference proteome</keyword>
<protein>
    <submittedName>
        <fullName evidence="1">Uncharacterized protein</fullName>
    </submittedName>
</protein>
<organism evidence="1 2">
    <name type="scientific">Kitasatospora kazusensis</name>
    <dbReference type="NCBI Taxonomy" id="407974"/>
    <lineage>
        <taxon>Bacteria</taxon>
        <taxon>Bacillati</taxon>
        <taxon>Actinomycetota</taxon>
        <taxon>Actinomycetes</taxon>
        <taxon>Kitasatosporales</taxon>
        <taxon>Streptomycetaceae</taxon>
        <taxon>Kitasatospora</taxon>
    </lineage>
</organism>
<accession>A0ABP5KU89</accession>
<dbReference type="Proteomes" id="UP001422759">
    <property type="component" value="Unassembled WGS sequence"/>
</dbReference>
<gene>
    <name evidence="1" type="ORF">GCM10009760_15290</name>
</gene>
<reference evidence="2" key="1">
    <citation type="journal article" date="2019" name="Int. J. Syst. Evol. Microbiol.">
        <title>The Global Catalogue of Microorganisms (GCM) 10K type strain sequencing project: providing services to taxonomists for standard genome sequencing and annotation.</title>
        <authorList>
            <consortium name="The Broad Institute Genomics Platform"/>
            <consortium name="The Broad Institute Genome Sequencing Center for Infectious Disease"/>
            <person name="Wu L."/>
            <person name="Ma J."/>
        </authorList>
    </citation>
    <scope>NUCLEOTIDE SEQUENCE [LARGE SCALE GENOMIC DNA]</scope>
    <source>
        <strain evidence="2">JCM 14560</strain>
    </source>
</reference>
<comment type="caution">
    <text evidence="1">The sequence shown here is derived from an EMBL/GenBank/DDBJ whole genome shotgun (WGS) entry which is preliminary data.</text>
</comment>